<sequence length="81" mass="9386">MNPAEAFFYGGSEKKFEKKVRKDLEGMIKSIYLCIRFRLMSGAGKREAKEFLKILKGLKQTASASPRINSTDIMTERKRYF</sequence>
<reference evidence="1" key="1">
    <citation type="submission" date="2022-01" db="EMBL/GenBank/DDBJ databases">
        <title>Collection of gut derived symbiotic bacterial strains cultured from healthy donors.</title>
        <authorList>
            <person name="Lin H."/>
            <person name="Kohout C."/>
            <person name="Waligurski E."/>
            <person name="Pamer E.G."/>
        </authorList>
    </citation>
    <scope>NUCLEOTIDE SEQUENCE</scope>
    <source>
        <strain evidence="1">DFI.1.149</strain>
    </source>
</reference>
<proteinExistence type="predicted"/>
<dbReference type="Proteomes" id="UP001199750">
    <property type="component" value="Unassembled WGS sequence"/>
</dbReference>
<evidence type="ECO:0008006" key="3">
    <source>
        <dbReference type="Google" id="ProtNLM"/>
    </source>
</evidence>
<evidence type="ECO:0000313" key="1">
    <source>
        <dbReference type="EMBL" id="MCG4962435.1"/>
    </source>
</evidence>
<organism evidence="1 2">
    <name type="scientific">Odoribacter splanchnicus</name>
    <dbReference type="NCBI Taxonomy" id="28118"/>
    <lineage>
        <taxon>Bacteria</taxon>
        <taxon>Pseudomonadati</taxon>
        <taxon>Bacteroidota</taxon>
        <taxon>Bacteroidia</taxon>
        <taxon>Bacteroidales</taxon>
        <taxon>Odoribacteraceae</taxon>
        <taxon>Odoribacter</taxon>
    </lineage>
</organism>
<comment type="caution">
    <text evidence="1">The sequence shown here is derived from an EMBL/GenBank/DDBJ whole genome shotgun (WGS) entry which is preliminary data.</text>
</comment>
<accession>A0AAW5CE50</accession>
<name>A0AAW5CE50_9BACT</name>
<evidence type="ECO:0000313" key="2">
    <source>
        <dbReference type="Proteomes" id="UP001199750"/>
    </source>
</evidence>
<dbReference type="EMBL" id="JAKNDN010000147">
    <property type="protein sequence ID" value="MCG4962435.1"/>
    <property type="molecule type" value="Genomic_DNA"/>
</dbReference>
<dbReference type="AlphaFoldDB" id="A0AAW5CE50"/>
<dbReference type="RefSeq" id="WP_202190004.1">
    <property type="nucleotide sequence ID" value="NZ_JADNJC010000041.1"/>
</dbReference>
<protein>
    <recommendedName>
        <fullName evidence="3">Transposase</fullName>
    </recommendedName>
</protein>
<gene>
    <name evidence="1" type="ORF">L0P03_21745</name>
</gene>